<sequence length="279" mass="31222">MVRVGRHLSIRGGYAAAAKEAYSGGMQCFQYFPKNPRSLTIKRFDRKDAARCADFCREHDLKSIAHTPYPTNLAAEGDTARQRVVESLLNDLDIADSCGSIGVVVHFGIYKGPEPLQGYQSIIQSLNDVTSQWDGGAKLLIEIQSGEHAFMGTTFEELAQIRKLCQRPEQLSYCLDTCHMFASGMWQGAEDLKWIETGERLEVLGEIAAVHFNDSLFPSGSRRDRHAPVGKGYIGEEAMQWMLTLPQLKDVPFVLETPPDEDGSYEKQLNLMREWGSQS</sequence>
<dbReference type="PROSITE" id="PS00731">
    <property type="entry name" value="AP_NUCLEASE_F2_3"/>
    <property type="match status" value="1"/>
</dbReference>
<dbReference type="RefSeq" id="WP_188892714.1">
    <property type="nucleotide sequence ID" value="NZ_BMHY01000019.1"/>
</dbReference>
<evidence type="ECO:0000259" key="9">
    <source>
        <dbReference type="Pfam" id="PF01261"/>
    </source>
</evidence>
<dbReference type="CDD" id="cd00019">
    <property type="entry name" value="AP2Ec"/>
    <property type="match status" value="1"/>
</dbReference>
<keyword evidence="7" id="KW-0862">Zinc</keyword>
<feature type="domain" description="Xylose isomerase-like TIM barrel" evidence="9">
    <location>
        <begin position="22"/>
        <end position="274"/>
    </location>
</feature>
<evidence type="ECO:0000256" key="6">
    <source>
        <dbReference type="ARBA" id="ARBA00022801"/>
    </source>
</evidence>
<dbReference type="InterPro" id="IPR001719">
    <property type="entry name" value="AP_endonuc_2"/>
</dbReference>
<dbReference type="NCBIfam" id="TIGR00587">
    <property type="entry name" value="nfo"/>
    <property type="match status" value="1"/>
</dbReference>
<dbReference type="EMBL" id="BMHY01000019">
    <property type="protein sequence ID" value="GGG88094.1"/>
    <property type="molecule type" value="Genomic_DNA"/>
</dbReference>
<reference evidence="10 11" key="1">
    <citation type="journal article" date="2014" name="Int. J. Syst. Evol. Microbiol.">
        <title>Complete genome sequence of Corynebacterium casei LMG S-19264T (=DSM 44701T), isolated from a smear-ripened cheese.</title>
        <authorList>
            <consortium name="US DOE Joint Genome Institute (JGI-PGF)"/>
            <person name="Walter F."/>
            <person name="Albersmeier A."/>
            <person name="Kalinowski J."/>
            <person name="Ruckert C."/>
        </authorList>
    </citation>
    <scope>NUCLEOTIDE SEQUENCE [LARGE SCALE GENOMIC DNA]</scope>
    <source>
        <strain evidence="10 11">CGMCC 1.15286</strain>
    </source>
</reference>
<dbReference type="Proteomes" id="UP000600247">
    <property type="component" value="Unassembled WGS sequence"/>
</dbReference>
<dbReference type="AlphaFoldDB" id="A0A917HRP4"/>
<evidence type="ECO:0000313" key="11">
    <source>
        <dbReference type="Proteomes" id="UP000600247"/>
    </source>
</evidence>
<evidence type="ECO:0000256" key="4">
    <source>
        <dbReference type="ARBA" id="ARBA00022723"/>
    </source>
</evidence>
<evidence type="ECO:0000256" key="3">
    <source>
        <dbReference type="ARBA" id="ARBA00022722"/>
    </source>
</evidence>
<keyword evidence="5" id="KW-0227">DNA damage</keyword>
<keyword evidence="10" id="KW-0255">Endonuclease</keyword>
<dbReference type="GO" id="GO:0003677">
    <property type="term" value="F:DNA binding"/>
    <property type="evidence" value="ECO:0007669"/>
    <property type="project" value="InterPro"/>
</dbReference>
<comment type="caution">
    <text evidence="10">The sequence shown here is derived from an EMBL/GenBank/DDBJ whole genome shotgun (WGS) entry which is preliminary data.</text>
</comment>
<comment type="cofactor">
    <cofactor evidence="1">
        <name>Zn(2+)</name>
        <dbReference type="ChEBI" id="CHEBI:29105"/>
    </cofactor>
</comment>
<dbReference type="GO" id="GO:0008270">
    <property type="term" value="F:zinc ion binding"/>
    <property type="evidence" value="ECO:0007669"/>
    <property type="project" value="InterPro"/>
</dbReference>
<dbReference type="SUPFAM" id="SSF51658">
    <property type="entry name" value="Xylose isomerase-like"/>
    <property type="match status" value="1"/>
</dbReference>
<dbReference type="InterPro" id="IPR018246">
    <property type="entry name" value="AP_endonuc_F2_Zn_BS"/>
</dbReference>
<gene>
    <name evidence="10" type="primary">nfo</name>
    <name evidence="10" type="ORF">GCM10010918_53180</name>
</gene>
<protein>
    <submittedName>
        <fullName evidence="10">Endonuclease 4</fullName>
    </submittedName>
</protein>
<evidence type="ECO:0000256" key="8">
    <source>
        <dbReference type="ARBA" id="ARBA00023204"/>
    </source>
</evidence>
<keyword evidence="3" id="KW-0540">Nuclease</keyword>
<name>A0A917HRP4_9BACL</name>
<dbReference type="InterPro" id="IPR036237">
    <property type="entry name" value="Xyl_isomerase-like_sf"/>
</dbReference>
<dbReference type="GO" id="GO:0003906">
    <property type="term" value="F:DNA-(apurinic or apyrimidinic site) endonuclease activity"/>
    <property type="evidence" value="ECO:0007669"/>
    <property type="project" value="TreeGrafter"/>
</dbReference>
<proteinExistence type="inferred from homology"/>
<dbReference type="GO" id="GO:0006284">
    <property type="term" value="P:base-excision repair"/>
    <property type="evidence" value="ECO:0007669"/>
    <property type="project" value="TreeGrafter"/>
</dbReference>
<dbReference type="PROSITE" id="PS51432">
    <property type="entry name" value="AP_NUCLEASE_F2_4"/>
    <property type="match status" value="1"/>
</dbReference>
<keyword evidence="8" id="KW-0234">DNA repair</keyword>
<comment type="similarity">
    <text evidence="2">Belongs to the AP endonuclease 2 family.</text>
</comment>
<evidence type="ECO:0000256" key="7">
    <source>
        <dbReference type="ARBA" id="ARBA00022833"/>
    </source>
</evidence>
<keyword evidence="11" id="KW-1185">Reference proteome</keyword>
<evidence type="ECO:0000256" key="1">
    <source>
        <dbReference type="ARBA" id="ARBA00001947"/>
    </source>
</evidence>
<dbReference type="SMART" id="SM00518">
    <property type="entry name" value="AP2Ec"/>
    <property type="match status" value="1"/>
</dbReference>
<keyword evidence="6" id="KW-0378">Hydrolase</keyword>
<dbReference type="PANTHER" id="PTHR21445:SF0">
    <property type="entry name" value="APURINIC-APYRIMIDINIC ENDONUCLEASE"/>
    <property type="match status" value="1"/>
</dbReference>
<evidence type="ECO:0000313" key="10">
    <source>
        <dbReference type="EMBL" id="GGG88094.1"/>
    </source>
</evidence>
<dbReference type="Pfam" id="PF01261">
    <property type="entry name" value="AP_endonuc_2"/>
    <property type="match status" value="1"/>
</dbReference>
<dbReference type="GO" id="GO:0008081">
    <property type="term" value="F:phosphoric diester hydrolase activity"/>
    <property type="evidence" value="ECO:0007669"/>
    <property type="project" value="TreeGrafter"/>
</dbReference>
<accession>A0A917HRP4</accession>
<keyword evidence="4" id="KW-0479">Metal-binding</keyword>
<evidence type="ECO:0000256" key="2">
    <source>
        <dbReference type="ARBA" id="ARBA00005340"/>
    </source>
</evidence>
<dbReference type="Gene3D" id="3.20.20.150">
    <property type="entry name" value="Divalent-metal-dependent TIM barrel enzymes"/>
    <property type="match status" value="1"/>
</dbReference>
<dbReference type="PANTHER" id="PTHR21445">
    <property type="entry name" value="ENDONUCLEASE IV ENDODEOXYRIBONUCLEASE IV"/>
    <property type="match status" value="1"/>
</dbReference>
<dbReference type="InterPro" id="IPR013022">
    <property type="entry name" value="Xyl_isomerase-like_TIM-brl"/>
</dbReference>
<organism evidence="10 11">
    <name type="scientific">Paenibacillus radicis</name>
    <name type="common">ex Gao et al. 2016</name>
    <dbReference type="NCBI Taxonomy" id="1737354"/>
    <lineage>
        <taxon>Bacteria</taxon>
        <taxon>Bacillati</taxon>
        <taxon>Bacillota</taxon>
        <taxon>Bacilli</taxon>
        <taxon>Bacillales</taxon>
        <taxon>Paenibacillaceae</taxon>
        <taxon>Paenibacillus</taxon>
    </lineage>
</organism>
<evidence type="ECO:0000256" key="5">
    <source>
        <dbReference type="ARBA" id="ARBA00022763"/>
    </source>
</evidence>